<dbReference type="EMBL" id="KZ613951">
    <property type="protein sequence ID" value="PMD36224.1"/>
    <property type="molecule type" value="Genomic_DNA"/>
</dbReference>
<dbReference type="PANTHER" id="PTHR40020">
    <property type="entry name" value="CYTOCHROME C OXIDASE ASSEMBLY FACTOR 2"/>
    <property type="match status" value="1"/>
</dbReference>
<keyword evidence="2" id="KW-0732">Signal</keyword>
<sequence>MPPHLHPRSRLTSSLFATTLFASFFVVALPHILPCPAPRVLYADDGTPIPRKRRRRPALCPSEGDGGKGEEGMVVEEEGKEDVEEEGQGEKRSKRECPVPKPGGIVGEILGFKASSGERGGKPP</sequence>
<dbReference type="Proteomes" id="UP000235786">
    <property type="component" value="Unassembled WGS sequence"/>
</dbReference>
<protein>
    <recommendedName>
        <fullName evidence="5">Alpha-1,3-mannosyltransferase</fullName>
    </recommendedName>
</protein>
<feature type="chain" id="PRO_5014438272" description="Alpha-1,3-mannosyltransferase" evidence="2">
    <location>
        <begin position="31"/>
        <end position="124"/>
    </location>
</feature>
<feature type="compositionally biased region" description="Acidic residues" evidence="1">
    <location>
        <begin position="73"/>
        <end position="87"/>
    </location>
</feature>
<organism evidence="3 4">
    <name type="scientific">Hyaloscypha variabilis (strain UAMH 11265 / GT02V1 / F)</name>
    <name type="common">Meliniomyces variabilis</name>
    <dbReference type="NCBI Taxonomy" id="1149755"/>
    <lineage>
        <taxon>Eukaryota</taxon>
        <taxon>Fungi</taxon>
        <taxon>Dikarya</taxon>
        <taxon>Ascomycota</taxon>
        <taxon>Pezizomycotina</taxon>
        <taxon>Leotiomycetes</taxon>
        <taxon>Helotiales</taxon>
        <taxon>Hyaloscyphaceae</taxon>
        <taxon>Hyaloscypha</taxon>
        <taxon>Hyaloscypha variabilis</taxon>
    </lineage>
</organism>
<dbReference type="GO" id="GO:0005759">
    <property type="term" value="C:mitochondrial matrix"/>
    <property type="evidence" value="ECO:0007669"/>
    <property type="project" value="TreeGrafter"/>
</dbReference>
<dbReference type="OrthoDB" id="5410040at2759"/>
<evidence type="ECO:0000256" key="1">
    <source>
        <dbReference type="SAM" id="MobiDB-lite"/>
    </source>
</evidence>
<dbReference type="PANTHER" id="PTHR40020:SF1">
    <property type="entry name" value="CYTOCHROME C OXIDASE ASSEMBLY FACTOR 2"/>
    <property type="match status" value="1"/>
</dbReference>
<gene>
    <name evidence="3" type="ORF">L207DRAFT_515944</name>
</gene>
<name>A0A2J6RCJ4_HYAVF</name>
<evidence type="ECO:0000313" key="3">
    <source>
        <dbReference type="EMBL" id="PMD36224.1"/>
    </source>
</evidence>
<accession>A0A2J6RCJ4</accession>
<dbReference type="GO" id="GO:0033617">
    <property type="term" value="P:mitochondrial respiratory chain complex IV assembly"/>
    <property type="evidence" value="ECO:0007669"/>
    <property type="project" value="TreeGrafter"/>
</dbReference>
<evidence type="ECO:0000256" key="2">
    <source>
        <dbReference type="SAM" id="SignalP"/>
    </source>
</evidence>
<dbReference type="AlphaFoldDB" id="A0A2J6RCJ4"/>
<reference evidence="3 4" key="1">
    <citation type="submission" date="2016-04" db="EMBL/GenBank/DDBJ databases">
        <title>A degradative enzymes factory behind the ericoid mycorrhizal symbiosis.</title>
        <authorList>
            <consortium name="DOE Joint Genome Institute"/>
            <person name="Martino E."/>
            <person name="Morin E."/>
            <person name="Grelet G."/>
            <person name="Kuo A."/>
            <person name="Kohler A."/>
            <person name="Daghino S."/>
            <person name="Barry K."/>
            <person name="Choi C."/>
            <person name="Cichocki N."/>
            <person name="Clum A."/>
            <person name="Copeland A."/>
            <person name="Hainaut M."/>
            <person name="Haridas S."/>
            <person name="Labutti K."/>
            <person name="Lindquist E."/>
            <person name="Lipzen A."/>
            <person name="Khouja H.-R."/>
            <person name="Murat C."/>
            <person name="Ohm R."/>
            <person name="Olson A."/>
            <person name="Spatafora J."/>
            <person name="Veneault-Fourrey C."/>
            <person name="Henrissat B."/>
            <person name="Grigoriev I."/>
            <person name="Martin F."/>
            <person name="Perotto S."/>
        </authorList>
    </citation>
    <scope>NUCLEOTIDE SEQUENCE [LARGE SCALE GENOMIC DNA]</scope>
    <source>
        <strain evidence="3 4">F</strain>
    </source>
</reference>
<proteinExistence type="predicted"/>
<evidence type="ECO:0000313" key="4">
    <source>
        <dbReference type="Proteomes" id="UP000235786"/>
    </source>
</evidence>
<feature type="compositionally biased region" description="Basic and acidic residues" evidence="1">
    <location>
        <begin position="88"/>
        <end position="98"/>
    </location>
</feature>
<feature type="signal peptide" evidence="2">
    <location>
        <begin position="1"/>
        <end position="30"/>
    </location>
</feature>
<evidence type="ECO:0008006" key="5">
    <source>
        <dbReference type="Google" id="ProtNLM"/>
    </source>
</evidence>
<feature type="region of interest" description="Disordered" evidence="1">
    <location>
        <begin position="44"/>
        <end position="124"/>
    </location>
</feature>
<keyword evidence="4" id="KW-1185">Reference proteome</keyword>